<dbReference type="AlphaFoldDB" id="A0A7S3B6F0"/>
<protein>
    <submittedName>
        <fullName evidence="1">Uncharacterized protein</fullName>
    </submittedName>
</protein>
<accession>A0A7S3B6F0</accession>
<dbReference type="EMBL" id="HBHX01046935">
    <property type="protein sequence ID" value="CAE0126244.1"/>
    <property type="molecule type" value="Transcribed_RNA"/>
</dbReference>
<sequence>MLTGGPHYWTHRATQGDPRVLRLTNCGGLGCIFSRGFVNTLSYEELAAPDCRECTPGMADQQLSYCLFFKSGIAPIGLPGISWGEQSQRLLDILLLNFTRCETRCAGGIGQQACGSACSAQFRVGDWLAIHMRWKGRAWRGLPLAQLIQMQHAVEQRVRTSLAMSSGEAVHNLCCALVHKRLKQCTNGCLPEPATAHGEGRGTKGIVAGPEANACALTA</sequence>
<proteinExistence type="predicted"/>
<organism evidence="1">
    <name type="scientific">Haptolina ericina</name>
    <dbReference type="NCBI Taxonomy" id="156174"/>
    <lineage>
        <taxon>Eukaryota</taxon>
        <taxon>Haptista</taxon>
        <taxon>Haptophyta</taxon>
        <taxon>Prymnesiophyceae</taxon>
        <taxon>Prymnesiales</taxon>
        <taxon>Prymnesiaceae</taxon>
        <taxon>Haptolina</taxon>
    </lineage>
</organism>
<evidence type="ECO:0000313" key="1">
    <source>
        <dbReference type="EMBL" id="CAE0126244.1"/>
    </source>
</evidence>
<name>A0A7S3B6F0_9EUKA</name>
<gene>
    <name evidence="1" type="ORF">HERI1096_LOCUS25988</name>
</gene>
<reference evidence="1" key="1">
    <citation type="submission" date="2021-01" db="EMBL/GenBank/DDBJ databases">
        <authorList>
            <person name="Corre E."/>
            <person name="Pelletier E."/>
            <person name="Niang G."/>
            <person name="Scheremetjew M."/>
            <person name="Finn R."/>
            <person name="Kale V."/>
            <person name="Holt S."/>
            <person name="Cochrane G."/>
            <person name="Meng A."/>
            <person name="Brown T."/>
            <person name="Cohen L."/>
        </authorList>
    </citation>
    <scope>NUCLEOTIDE SEQUENCE</scope>
    <source>
        <strain evidence="1">CCMP281</strain>
    </source>
</reference>